<dbReference type="GO" id="GO:0015920">
    <property type="term" value="P:lipopolysaccharide transport"/>
    <property type="evidence" value="ECO:0007669"/>
    <property type="project" value="InterPro"/>
</dbReference>
<sequence precursor="true">MRKQLALPALLLLLSNIVSAQQTEYTLSCSNAPLLFPKQTLSLDLKDVDVIADHSESQRGNYLLTGNAALTSSKYYLSADKIKINKTEKTSKASGHIKFQDKKIMLTGSKAVIKNQEGKIHSVFEQVSYHYPETKITGKAAKIVNDGNKQIFNAITYSLCPIGNTDWQMKADKVTLDTKANLGIAKNVTIEFMGIPIFYSPHHEWTLKGRSSGFLAPSIADYTESDASANKGYQLRIPYYFNIAADRDFLLTLNQVSTRGSVIEGKYRQLLNKGRIEIEGHYLNKDKIKKDNRWLLNTKLDLPLNSKTQLTVITNRVSDQKYFKEVAHENIGKTVLMSSVNMAYDDKTRNITASIFAENEQLLSGNAEYTRAPEIAINKKVIGLNGREVNFSVVSTKFKHANTAKNTGTRTHAQATFGRNIKTNAYSIQPKFTVSKTKYAMNNTTDQNRSIYSFGLDSKLLLERNVNIFGKSTVQTLTPRLAYNYTPGKDQSALQNFDSEKMSNSYENLFSVKKFTGLDRIAKVNDIVVGLESSFIDAKSGDTYLTLKIAQARHLSNTTTSTEGTLVKQKNYSNIITAADFTLDQFTFNNTIQYDPNSKSVVKSNSTLSYLSNPRKFISLTHENDAGKKTAGIYGAYPINRKIHIFGNINRSLNDSTTNRKTVGLSYESCCWAIRLAHFNQRTDTGNNDKVTKFEFVLKGLASSDATLAARLKKEIPNYLANLDN</sequence>
<dbReference type="InterPro" id="IPR007543">
    <property type="entry name" value="LptD_C"/>
</dbReference>
<dbReference type="RefSeq" id="WP_066044283.1">
    <property type="nucleotide sequence ID" value="NZ_AP013042.1"/>
</dbReference>
<dbReference type="KEGG" id="ebh:BSEPE_0739"/>
<dbReference type="HAMAP" id="MF_01411">
    <property type="entry name" value="LPS_assembly_LptD"/>
    <property type="match status" value="1"/>
</dbReference>
<proteinExistence type="inferred from homology"/>
<dbReference type="GO" id="GO:1990351">
    <property type="term" value="C:transporter complex"/>
    <property type="evidence" value="ECO:0007669"/>
    <property type="project" value="TreeGrafter"/>
</dbReference>
<dbReference type="InterPro" id="IPR020889">
    <property type="entry name" value="LipoPS_assembly_LptD"/>
</dbReference>
<feature type="chain" id="PRO_5008992916" description="LPS-assembly protein LptD" evidence="2">
    <location>
        <begin position="21"/>
        <end position="725"/>
    </location>
</feature>
<dbReference type="OrthoDB" id="9760225at2"/>
<keyword evidence="2" id="KW-0472">Membrane</keyword>
<comment type="subunit">
    <text evidence="2">Component of the lipopolysaccharide transport and assembly complex. Interacts with LptE and LptA.</text>
</comment>
<keyword evidence="5" id="KW-1185">Reference proteome</keyword>
<comment type="function">
    <text evidence="2">Together with LptE, is involved in the assembly of lipopolysaccharide (LPS) at the surface of the outer membrane.</text>
</comment>
<dbReference type="EMBL" id="AP013042">
    <property type="protein sequence ID" value="BAS67733.1"/>
    <property type="molecule type" value="Genomic_DNA"/>
</dbReference>
<feature type="signal peptide" evidence="2">
    <location>
        <begin position="1"/>
        <end position="20"/>
    </location>
</feature>
<dbReference type="STRING" id="1303921.BSEPE_0739"/>
<dbReference type="Proteomes" id="UP000067399">
    <property type="component" value="Chromosome"/>
</dbReference>
<accession>A0A0P0URI6</accession>
<keyword evidence="1 2" id="KW-0998">Cell outer membrane</keyword>
<evidence type="ECO:0000259" key="3">
    <source>
        <dbReference type="Pfam" id="PF04453"/>
    </source>
</evidence>
<evidence type="ECO:0000313" key="4">
    <source>
        <dbReference type="EMBL" id="BAS67733.1"/>
    </source>
</evidence>
<dbReference type="PANTHER" id="PTHR30189:SF1">
    <property type="entry name" value="LPS-ASSEMBLY PROTEIN LPTD"/>
    <property type="match status" value="1"/>
</dbReference>
<evidence type="ECO:0000313" key="5">
    <source>
        <dbReference type="Proteomes" id="UP000067399"/>
    </source>
</evidence>
<dbReference type="AlphaFoldDB" id="A0A0P0URI6"/>
<comment type="subcellular location">
    <subcellularLocation>
        <location evidence="2">Cell outer membrane</location>
    </subcellularLocation>
</comment>
<evidence type="ECO:0000256" key="2">
    <source>
        <dbReference type="HAMAP-Rule" id="MF_01411"/>
    </source>
</evidence>
<gene>
    <name evidence="2 4" type="primary">lptD</name>
    <name evidence="4" type="ORF">BSEPE_0739</name>
</gene>
<feature type="domain" description="LptD C-terminal" evidence="3">
    <location>
        <begin position="292"/>
        <end position="624"/>
    </location>
</feature>
<dbReference type="GO" id="GO:0009279">
    <property type="term" value="C:cell outer membrane"/>
    <property type="evidence" value="ECO:0007669"/>
    <property type="project" value="UniProtKB-SubCell"/>
</dbReference>
<organism evidence="4 5">
    <name type="scientific">endosymbiont of Bathymodiolus septemdierum str. Myojin knoll</name>
    <dbReference type="NCBI Taxonomy" id="1303921"/>
    <lineage>
        <taxon>Bacteria</taxon>
        <taxon>Pseudomonadati</taxon>
        <taxon>Pseudomonadota</taxon>
        <taxon>Gammaproteobacteria</taxon>
        <taxon>sulfur-oxidizing symbionts</taxon>
    </lineage>
</organism>
<dbReference type="GO" id="GO:0043165">
    <property type="term" value="P:Gram-negative-bacterium-type cell outer membrane assembly"/>
    <property type="evidence" value="ECO:0007669"/>
    <property type="project" value="UniProtKB-UniRule"/>
</dbReference>
<comment type="similarity">
    <text evidence="2">Belongs to the LptD family.</text>
</comment>
<keyword evidence="2" id="KW-0732">Signal</keyword>
<evidence type="ECO:0000256" key="1">
    <source>
        <dbReference type="ARBA" id="ARBA00023237"/>
    </source>
</evidence>
<dbReference type="Pfam" id="PF04453">
    <property type="entry name" value="LptD"/>
    <property type="match status" value="1"/>
</dbReference>
<reference evidence="4 5" key="2">
    <citation type="journal article" date="2016" name="ISME J.">
        <title>Heterogeneous composition of key metabolic gene clusters in a vent mussel symbiont population.</title>
        <authorList>
            <person name="Ikuta T."/>
            <person name="Takaki Y."/>
            <person name="Nagai Y."/>
            <person name="Shimamura S."/>
            <person name="Tsuda M."/>
            <person name="Kawagucci S."/>
            <person name="Aoki Y."/>
            <person name="Inoue K."/>
            <person name="Teruya M."/>
            <person name="Satou K."/>
            <person name="Teruya K."/>
            <person name="Shimoji M."/>
            <person name="Tamotsu H."/>
            <person name="Hirano T."/>
            <person name="Maruyama T."/>
            <person name="Yoshida T."/>
        </authorList>
    </citation>
    <scope>NUCLEOTIDE SEQUENCE [LARGE SCALE GENOMIC DNA]</scope>
    <source>
        <strain evidence="4 5">Myojin Knoll</strain>
    </source>
</reference>
<reference evidence="4 5" key="1">
    <citation type="journal article" date="2000" name="Mar. Ecol. Prog. Ser.">
        <title>Phylogenetic characterization of endosymbionts in three hydrothermal vent mussels: influence on host distributions.</title>
        <authorList>
            <person name="Fujiwara Y."/>
            <person name="Takai K."/>
            <person name="Uematsu K."/>
            <person name="Tsuchida S."/>
            <person name="Hunt J.C."/>
            <person name="Hashimoto J."/>
        </authorList>
    </citation>
    <scope>NUCLEOTIDE SEQUENCE [LARGE SCALE GENOMIC DNA]</scope>
    <source>
        <strain evidence="4 5">Myojin Knoll</strain>
    </source>
</reference>
<dbReference type="PANTHER" id="PTHR30189">
    <property type="entry name" value="LPS-ASSEMBLY PROTEIN"/>
    <property type="match status" value="1"/>
</dbReference>
<name>A0A0P0URI6_9GAMM</name>
<dbReference type="InterPro" id="IPR050218">
    <property type="entry name" value="LptD"/>
</dbReference>
<protein>
    <recommendedName>
        <fullName evidence="2">LPS-assembly protein LptD</fullName>
    </recommendedName>
</protein>
<comment type="caution">
    <text evidence="2">Lacks conserved residue(s) required for the propagation of feature annotation.</text>
</comment>